<dbReference type="Pfam" id="PF02984">
    <property type="entry name" value="Cyclin_C"/>
    <property type="match status" value="1"/>
</dbReference>
<proteinExistence type="inferred from homology"/>
<evidence type="ECO:0000256" key="9">
    <source>
        <dbReference type="SAM" id="MobiDB-lite"/>
    </source>
</evidence>
<dbReference type="SMART" id="SM00385">
    <property type="entry name" value="CYCLIN"/>
    <property type="match status" value="1"/>
</dbReference>
<dbReference type="Gramene" id="OIW14401">
    <property type="protein sequence ID" value="OIW14401"/>
    <property type="gene ID" value="TanjilG_15755"/>
</dbReference>
<dbReference type="CDD" id="cd20506">
    <property type="entry name" value="CYCLIN_AtCycA-like_rpt2"/>
    <property type="match status" value="1"/>
</dbReference>
<dbReference type="EMBL" id="CM007363">
    <property type="protein sequence ID" value="OIW14401.1"/>
    <property type="molecule type" value="Genomic_DNA"/>
</dbReference>
<dbReference type="InterPro" id="IPR035912">
    <property type="entry name" value="EHR_sf"/>
</dbReference>
<dbReference type="Gene3D" id="1.10.472.10">
    <property type="entry name" value="Cyclin-like"/>
    <property type="match status" value="2"/>
</dbReference>
<dbReference type="PANTHER" id="PTHR10177">
    <property type="entry name" value="CYCLINS"/>
    <property type="match status" value="1"/>
</dbReference>
<dbReference type="FunFam" id="1.10.472.10:FF:000013">
    <property type="entry name" value="Cyclin A1"/>
    <property type="match status" value="1"/>
</dbReference>
<reference evidence="12 13" key="1">
    <citation type="journal article" date="2017" name="Plant Biotechnol. J.">
        <title>A comprehensive draft genome sequence for lupin (Lupinus angustifolius), an emerging health food: insights into plant-microbe interactions and legume evolution.</title>
        <authorList>
            <person name="Hane J.K."/>
            <person name="Ming Y."/>
            <person name="Kamphuis L.G."/>
            <person name="Nelson M.N."/>
            <person name="Garg G."/>
            <person name="Atkins C.A."/>
            <person name="Bayer P.E."/>
            <person name="Bravo A."/>
            <person name="Bringans S."/>
            <person name="Cannon S."/>
            <person name="Edwards D."/>
            <person name="Foley R."/>
            <person name="Gao L.L."/>
            <person name="Harrison M.J."/>
            <person name="Huang W."/>
            <person name="Hurgobin B."/>
            <person name="Li S."/>
            <person name="Liu C.W."/>
            <person name="McGrath A."/>
            <person name="Morahan G."/>
            <person name="Murray J."/>
            <person name="Weller J."/>
            <person name="Jian J."/>
            <person name="Singh K.B."/>
        </authorList>
    </citation>
    <scope>NUCLEOTIDE SEQUENCE [LARGE SCALE GENOMIC DNA]</scope>
    <source>
        <strain evidence="13">cv. Tanjil</strain>
        <tissue evidence="12">Whole plant</tissue>
    </source>
</reference>
<evidence type="ECO:0000256" key="3">
    <source>
        <dbReference type="ARBA" id="ARBA00011177"/>
    </source>
</evidence>
<dbReference type="InterPro" id="IPR036915">
    <property type="entry name" value="Cyclin-like_sf"/>
</dbReference>
<feature type="region of interest" description="Disordered" evidence="9">
    <location>
        <begin position="25"/>
        <end position="59"/>
    </location>
</feature>
<comment type="similarity">
    <text evidence="2">Belongs to the E(R) family.</text>
</comment>
<dbReference type="Pfam" id="PF00134">
    <property type="entry name" value="Cyclin_N"/>
    <property type="match status" value="2"/>
</dbReference>
<dbReference type="InterPro" id="IPR006671">
    <property type="entry name" value="Cyclin_N"/>
</dbReference>
<dbReference type="InterPro" id="IPR013763">
    <property type="entry name" value="Cyclin-like_dom"/>
</dbReference>
<evidence type="ECO:0000256" key="1">
    <source>
        <dbReference type="ARBA" id="ARBA00006955"/>
    </source>
</evidence>
<feature type="domain" description="Cyclin C-terminal" evidence="11">
    <location>
        <begin position="266"/>
        <end position="387"/>
    </location>
</feature>
<evidence type="ECO:0000256" key="6">
    <source>
        <dbReference type="ARBA" id="ARBA00023306"/>
    </source>
</evidence>
<dbReference type="AlphaFoldDB" id="A0A1J7IHJ1"/>
<evidence type="ECO:0000259" key="10">
    <source>
        <dbReference type="SMART" id="SM00385"/>
    </source>
</evidence>
<evidence type="ECO:0000259" key="11">
    <source>
        <dbReference type="SMART" id="SM01332"/>
    </source>
</evidence>
<dbReference type="Pfam" id="PF01133">
    <property type="entry name" value="ER"/>
    <property type="match status" value="1"/>
</dbReference>
<accession>A0A1J7IHJ1</accession>
<dbReference type="InterPro" id="IPR000781">
    <property type="entry name" value="ERH"/>
</dbReference>
<comment type="subunit">
    <text evidence="3">Interacts with the CDC2 protein kinase to form a serine/threonine kinase holoenzyme complex also known as maturation promoting factor (MPF). The cyclin subunit imparts substrate specificity to the complex.</text>
</comment>
<evidence type="ECO:0000256" key="7">
    <source>
        <dbReference type="ARBA" id="ARBA00032263"/>
    </source>
</evidence>
<evidence type="ECO:0000256" key="4">
    <source>
        <dbReference type="ARBA" id="ARBA00022618"/>
    </source>
</evidence>
<dbReference type="Proteomes" id="UP000188354">
    <property type="component" value="Chromosome LG03"/>
</dbReference>
<dbReference type="SUPFAM" id="SSF47954">
    <property type="entry name" value="Cyclin-like"/>
    <property type="match status" value="2"/>
</dbReference>
<dbReference type="SUPFAM" id="SSF143875">
    <property type="entry name" value="ERH-like"/>
    <property type="match status" value="1"/>
</dbReference>
<dbReference type="GO" id="GO:0051301">
    <property type="term" value="P:cell division"/>
    <property type="evidence" value="ECO:0007669"/>
    <property type="project" value="UniProtKB-KW"/>
</dbReference>
<sequence length="476" mass="54633">MKKENRKVDGEEEDVMRMTRARARMMGGVSASSKPPFKKKEPLTDITNTQSRRGCKNKNTKLAPHLSKQDQQYSSTIPHLLLSLHQPITSPYQDIYIICQKLNSSYGLGIVDIDSEIKDPLLWSSYAIDIYNNIRVTERERRLSSDYMEKLQQDISPGMRAILVDWLVEVRSYNTSVTIILSGWVIGVVGMAISVRLDVVRILAISVRLDAAFLSHHHYHHGKYEEIKAPQVKEFCVITDNAYTKAEVLKMESEVLKLLHFQLSVPTTKTFLRRFIKAAQSSYEVGYVELEFLANYLAELTLVEYSFLQFLPSMIAASAVLLARWNLIQSEHPWNPTMEHYTNYKVSDLKTTVLALADLQLNTNGSSLNAVCEKYKQQKVIRAWLVVRVVVVRLILELTSEEEEEEEEDGICTLYERKLKELNPAIRNLSYDISDLYNFIDGLADMSALVDKKEKKVKLKRTYQKSNGFELFTAQE</sequence>
<dbReference type="InterPro" id="IPR004367">
    <property type="entry name" value="Cyclin_C-dom"/>
</dbReference>
<organism evidence="12 13">
    <name type="scientific">Lupinus angustifolius</name>
    <name type="common">Narrow-leaved blue lupine</name>
    <dbReference type="NCBI Taxonomy" id="3871"/>
    <lineage>
        <taxon>Eukaryota</taxon>
        <taxon>Viridiplantae</taxon>
        <taxon>Streptophyta</taxon>
        <taxon>Embryophyta</taxon>
        <taxon>Tracheophyta</taxon>
        <taxon>Spermatophyta</taxon>
        <taxon>Magnoliopsida</taxon>
        <taxon>eudicotyledons</taxon>
        <taxon>Gunneridae</taxon>
        <taxon>Pentapetalae</taxon>
        <taxon>rosids</taxon>
        <taxon>fabids</taxon>
        <taxon>Fabales</taxon>
        <taxon>Fabaceae</taxon>
        <taxon>Papilionoideae</taxon>
        <taxon>50 kb inversion clade</taxon>
        <taxon>genistoids sensu lato</taxon>
        <taxon>core genistoids</taxon>
        <taxon>Genisteae</taxon>
        <taxon>Lupinus</taxon>
    </lineage>
</organism>
<keyword evidence="4" id="KW-0132">Cell division</keyword>
<evidence type="ECO:0000256" key="2">
    <source>
        <dbReference type="ARBA" id="ARBA00007491"/>
    </source>
</evidence>
<evidence type="ECO:0000256" key="5">
    <source>
        <dbReference type="ARBA" id="ARBA00023127"/>
    </source>
</evidence>
<name>A0A1J7IHJ1_LUPAN</name>
<dbReference type="InterPro" id="IPR039361">
    <property type="entry name" value="Cyclin"/>
</dbReference>
<keyword evidence="6" id="KW-0131">Cell cycle</keyword>
<evidence type="ECO:0000313" key="13">
    <source>
        <dbReference type="Proteomes" id="UP000188354"/>
    </source>
</evidence>
<comment type="similarity">
    <text evidence="1">Belongs to the cyclin family. Cyclin AB subfamily.</text>
</comment>
<dbReference type="SMART" id="SM01332">
    <property type="entry name" value="Cyclin_C"/>
    <property type="match status" value="1"/>
</dbReference>
<gene>
    <name evidence="12" type="ORF">TanjilG_15755</name>
</gene>
<evidence type="ECO:0000256" key="8">
    <source>
        <dbReference type="RuleBase" id="RU000383"/>
    </source>
</evidence>
<evidence type="ECO:0000313" key="12">
    <source>
        <dbReference type="EMBL" id="OIW14401.1"/>
    </source>
</evidence>
<dbReference type="Gene3D" id="3.30.2260.10">
    <property type="entry name" value="Enhancer of rudimentary"/>
    <property type="match status" value="1"/>
</dbReference>
<keyword evidence="13" id="KW-1185">Reference proteome</keyword>
<dbReference type="STRING" id="3871.A0A1J7IHJ1"/>
<protein>
    <recommendedName>
        <fullName evidence="7">B-like cyclin</fullName>
    </recommendedName>
</protein>
<keyword evidence="5 8" id="KW-0195">Cyclin</keyword>
<feature type="domain" description="Cyclin-like" evidence="10">
    <location>
        <begin position="270"/>
        <end position="358"/>
    </location>
</feature>